<evidence type="ECO:0000313" key="2">
    <source>
        <dbReference type="EMBL" id="KAK0146567.1"/>
    </source>
</evidence>
<reference evidence="2" key="1">
    <citation type="journal article" date="2023" name="Front. Mar. Sci.">
        <title>A new Merluccius polli reference genome to investigate the effects of global change in West African waters.</title>
        <authorList>
            <person name="Mateo J.L."/>
            <person name="Blanco-Fernandez C."/>
            <person name="Garcia-Vazquez E."/>
            <person name="Machado-Schiaffino G."/>
        </authorList>
    </citation>
    <scope>NUCLEOTIDE SEQUENCE</scope>
    <source>
        <strain evidence="2">C29</strain>
        <tissue evidence="2">Fin</tissue>
    </source>
</reference>
<proteinExistence type="predicted"/>
<dbReference type="EMBL" id="JAOPHQ010002566">
    <property type="protein sequence ID" value="KAK0146567.1"/>
    <property type="molecule type" value="Genomic_DNA"/>
</dbReference>
<organism evidence="2 3">
    <name type="scientific">Merluccius polli</name>
    <name type="common">Benguela hake</name>
    <name type="synonym">Merluccius cadenati</name>
    <dbReference type="NCBI Taxonomy" id="89951"/>
    <lineage>
        <taxon>Eukaryota</taxon>
        <taxon>Metazoa</taxon>
        <taxon>Chordata</taxon>
        <taxon>Craniata</taxon>
        <taxon>Vertebrata</taxon>
        <taxon>Euteleostomi</taxon>
        <taxon>Actinopterygii</taxon>
        <taxon>Neopterygii</taxon>
        <taxon>Teleostei</taxon>
        <taxon>Neoteleostei</taxon>
        <taxon>Acanthomorphata</taxon>
        <taxon>Zeiogadaria</taxon>
        <taxon>Gadariae</taxon>
        <taxon>Gadiformes</taxon>
        <taxon>Gadoidei</taxon>
        <taxon>Merlucciidae</taxon>
        <taxon>Merluccius</taxon>
    </lineage>
</organism>
<evidence type="ECO:0000313" key="3">
    <source>
        <dbReference type="Proteomes" id="UP001174136"/>
    </source>
</evidence>
<feature type="compositionally biased region" description="Low complexity" evidence="1">
    <location>
        <begin position="161"/>
        <end position="199"/>
    </location>
</feature>
<protein>
    <submittedName>
        <fullName evidence="2">Uncharacterized protein</fullName>
    </submittedName>
</protein>
<comment type="caution">
    <text evidence="2">The sequence shown here is derived from an EMBL/GenBank/DDBJ whole genome shotgun (WGS) entry which is preliminary data.</text>
</comment>
<keyword evidence="3" id="KW-1185">Reference proteome</keyword>
<evidence type="ECO:0000256" key="1">
    <source>
        <dbReference type="SAM" id="MobiDB-lite"/>
    </source>
</evidence>
<dbReference type="AlphaFoldDB" id="A0AA47MV12"/>
<accession>A0AA47MV12</accession>
<gene>
    <name evidence="2" type="ORF">N1851_014106</name>
</gene>
<feature type="region of interest" description="Disordered" evidence="1">
    <location>
        <begin position="149"/>
        <end position="201"/>
    </location>
</feature>
<name>A0AA47MV12_MERPO</name>
<sequence length="345" mass="37961">MERTFAVVQWIEGEDSGKFSDVKTDAIRNYDDSKMDQDGSPISPYSAFIEWRHGKRRKGGWPHYKGDVLFVSANRFENTSKLNSLLEEVERPQLTKRVSVAPSKYRDDSDDSTDIEAEPKKVKVTVIYLSYNVPGLLYGMKKIMDSVTPPKTTRPLLALQGSPPSTSGSGPTPDKSPSSRVSTATSASPTPSQTVSQSSKVEIHPGTGVMIDKLAWAYALNSNSATVFVRHLLTAVFPLEILMVSNLRGTNRSGGDPRLPLDKNKWMPFTVSFQPYERCFALLCISGQQPATVIFCICLCLFTHVGATLERFPGTPLSSIGSAVNAKITELRSKCKTSTPHSQTY</sequence>
<dbReference type="Proteomes" id="UP001174136">
    <property type="component" value="Unassembled WGS sequence"/>
</dbReference>